<dbReference type="InterPro" id="IPR050721">
    <property type="entry name" value="Trk_Ktr_HKT_K-transport"/>
</dbReference>
<dbReference type="SUPFAM" id="SSF51735">
    <property type="entry name" value="NAD(P)-binding Rossmann-fold domains"/>
    <property type="match status" value="1"/>
</dbReference>
<dbReference type="STRING" id="349307.Mthe_1269"/>
<accession>A0B8M4</accession>
<proteinExistence type="predicted"/>
<sequence>MKREGGNGEPIYYGDATQEQVLRHLGITDARVLVIAISDPVATRQIVELARRLNEDIYIIARTRYIQEVETLHMLGADEVVPEEYETSIKIFARVLERYQLSRDTIERFVEDVRAGDYSLFRSLSEEAYCDANLKLMGKVIFTIRVPGGSKAAGRNLDELGIENVLAINRGDETLRSTGGLRLQEGDVLILIDTPEKMGEIERMLMN</sequence>
<dbReference type="InterPro" id="IPR003148">
    <property type="entry name" value="RCK_N"/>
</dbReference>
<dbReference type="GO" id="GO:0006813">
    <property type="term" value="P:potassium ion transport"/>
    <property type="evidence" value="ECO:0007669"/>
    <property type="project" value="InterPro"/>
</dbReference>
<dbReference type="InterPro" id="IPR036291">
    <property type="entry name" value="NAD(P)-bd_dom_sf"/>
</dbReference>
<dbReference type="InterPro" id="IPR006037">
    <property type="entry name" value="RCK_C"/>
</dbReference>
<dbReference type="RefSeq" id="WP_011696440.1">
    <property type="nucleotide sequence ID" value="NC_008553.1"/>
</dbReference>
<dbReference type="InterPro" id="IPR036721">
    <property type="entry name" value="RCK_C_sf"/>
</dbReference>
<evidence type="ECO:0000259" key="1">
    <source>
        <dbReference type="PROSITE" id="PS51201"/>
    </source>
</evidence>
<dbReference type="AlphaFoldDB" id="A0B8M4"/>
<dbReference type="PROSITE" id="PS51201">
    <property type="entry name" value="RCK_N"/>
    <property type="match status" value="1"/>
</dbReference>
<organism evidence="3 4">
    <name type="scientific">Methanothrix thermoacetophila (strain DSM 6194 / JCM 14653 / NBRC 101360 / PT)</name>
    <name type="common">Methanosaeta thermophila</name>
    <dbReference type="NCBI Taxonomy" id="349307"/>
    <lineage>
        <taxon>Archaea</taxon>
        <taxon>Methanobacteriati</taxon>
        <taxon>Methanobacteriota</taxon>
        <taxon>Stenosarchaea group</taxon>
        <taxon>Methanomicrobia</taxon>
        <taxon>Methanotrichales</taxon>
        <taxon>Methanotrichaceae</taxon>
        <taxon>Methanothrix</taxon>
    </lineage>
</organism>
<name>A0B8M4_METTP</name>
<dbReference type="OrthoDB" id="43518at2157"/>
<dbReference type="KEGG" id="mtp:Mthe_1269"/>
<feature type="domain" description="RCK N-terminal" evidence="1">
    <location>
        <begin position="1"/>
        <end position="82"/>
    </location>
</feature>
<dbReference type="GeneID" id="4462555"/>
<dbReference type="Proteomes" id="UP000000674">
    <property type="component" value="Chromosome"/>
</dbReference>
<dbReference type="Gene3D" id="3.30.70.1450">
    <property type="entry name" value="Regulator of K+ conductance, C-terminal domain"/>
    <property type="match status" value="1"/>
</dbReference>
<dbReference type="Pfam" id="PF02254">
    <property type="entry name" value="TrkA_N"/>
    <property type="match status" value="1"/>
</dbReference>
<dbReference type="Gene3D" id="3.40.50.720">
    <property type="entry name" value="NAD(P)-binding Rossmann-like Domain"/>
    <property type="match status" value="1"/>
</dbReference>
<dbReference type="Pfam" id="PF02080">
    <property type="entry name" value="TrkA_C"/>
    <property type="match status" value="1"/>
</dbReference>
<dbReference type="EMBL" id="CP000477">
    <property type="protein sequence ID" value="ABK15048.1"/>
    <property type="molecule type" value="Genomic_DNA"/>
</dbReference>
<dbReference type="SUPFAM" id="SSF116726">
    <property type="entry name" value="TrkA C-terminal domain-like"/>
    <property type="match status" value="1"/>
</dbReference>
<protein>
    <submittedName>
        <fullName evidence="3">TrkA-N domain protein</fullName>
    </submittedName>
</protein>
<gene>
    <name evidence="3" type="ordered locus">Mthe_1269</name>
</gene>
<dbReference type="PANTHER" id="PTHR43833:SF9">
    <property type="entry name" value="POTASSIUM CHANNEL PROTEIN YUGO-RELATED"/>
    <property type="match status" value="1"/>
</dbReference>
<keyword evidence="4" id="KW-1185">Reference proteome</keyword>
<dbReference type="PANTHER" id="PTHR43833">
    <property type="entry name" value="POTASSIUM CHANNEL PROTEIN 2-RELATED-RELATED"/>
    <property type="match status" value="1"/>
</dbReference>
<evidence type="ECO:0000313" key="4">
    <source>
        <dbReference type="Proteomes" id="UP000000674"/>
    </source>
</evidence>
<feature type="domain" description="RCK C-terminal" evidence="2">
    <location>
        <begin position="129"/>
        <end position="207"/>
    </location>
</feature>
<evidence type="ECO:0000259" key="2">
    <source>
        <dbReference type="PROSITE" id="PS51202"/>
    </source>
</evidence>
<dbReference type="GO" id="GO:0008324">
    <property type="term" value="F:monoatomic cation transmembrane transporter activity"/>
    <property type="evidence" value="ECO:0007669"/>
    <property type="project" value="InterPro"/>
</dbReference>
<dbReference type="PROSITE" id="PS51202">
    <property type="entry name" value="RCK_C"/>
    <property type="match status" value="1"/>
</dbReference>
<reference evidence="3 4" key="1">
    <citation type="submission" date="2006-10" db="EMBL/GenBank/DDBJ databases">
        <title>Complete sequence of Methanosaeta thermophila PT.</title>
        <authorList>
            <consortium name="US DOE Joint Genome Institute"/>
            <person name="Copeland A."/>
            <person name="Lucas S."/>
            <person name="Lapidus A."/>
            <person name="Barry K."/>
            <person name="Detter J.C."/>
            <person name="Glavina del Rio T."/>
            <person name="Hammon N."/>
            <person name="Israni S."/>
            <person name="Pitluck S."/>
            <person name="Chain P."/>
            <person name="Malfatti S."/>
            <person name="Shin M."/>
            <person name="Vergez L."/>
            <person name="Schmutz J."/>
            <person name="Larimer F."/>
            <person name="Land M."/>
            <person name="Hauser L."/>
            <person name="Kyrpides N."/>
            <person name="Kim E."/>
            <person name="Smith K.S."/>
            <person name="Ingram-Smith C."/>
            <person name="Richardson P."/>
        </authorList>
    </citation>
    <scope>NUCLEOTIDE SEQUENCE [LARGE SCALE GENOMIC DNA]</scope>
    <source>
        <strain evidence="4">DSM 6194 / JCM 14653 / NBRC 101360 / PT</strain>
    </source>
</reference>
<dbReference type="HOGENOM" id="CLU_1324047_0_0_2"/>
<evidence type="ECO:0000313" key="3">
    <source>
        <dbReference type="EMBL" id="ABK15048.1"/>
    </source>
</evidence>